<dbReference type="SUPFAM" id="SSF56112">
    <property type="entry name" value="Protein kinase-like (PK-like)"/>
    <property type="match status" value="1"/>
</dbReference>
<evidence type="ECO:0000256" key="14">
    <source>
        <dbReference type="PROSITE-ProRule" id="PRU10141"/>
    </source>
</evidence>
<dbReference type="Ensembl" id="ENSDCDT00010013375.1">
    <property type="protein sequence ID" value="ENSDCDP00010012711.1"/>
    <property type="gene ID" value="ENSDCDG00010004900.1"/>
</dbReference>
<dbReference type="InterPro" id="IPR032710">
    <property type="entry name" value="NTF2-like_dom_sf"/>
</dbReference>
<comment type="subunit">
    <text evidence="13">CAMK2 is composed of four different chains: alpha, beta, gamma, and delta. The different isoforms assemble into homo- or heteromultimeric holoenzymes composed of 8 to 12 subunits.</text>
</comment>
<protein>
    <recommendedName>
        <fullName evidence="2">calcium/calmodulin-dependent protein kinase</fullName>
        <ecNumber evidence="2">2.7.11.17</ecNumber>
    </recommendedName>
</protein>
<evidence type="ECO:0000256" key="10">
    <source>
        <dbReference type="ARBA" id="ARBA00047307"/>
    </source>
</evidence>
<sequence>MATTTCTRFTDEYQLYEELGKGAFSVVRRCVKLCTGQEYAAKIINTKKLSARDHQKLEREARICRLLKHPNIVRLHDSISEEGFHYLLFDLVTGGELFEDIVAREYYSEADASHCIQQILEAVLHCHQMGVVHRDLKPENLLLASKCKNAAVKLADFGLAIEVQGDQQAWFGFAGTPGYLSPEVLRKEAYGKPVDIWACGVILYILLVGYPPFWDEDQHKLYQQIKAGAYDFPSPEWDTVTPEAKNLINQMLTINPAKRITAQEALKHPWVCQRSTVASMMHRQETVECLKKFNARRKLKVCQFPQTNSTKNSIVTSPKGNIPSPALVFTFLSVIQPCLCVAGSVKVNIALTFFWPVIWGLLCGTPASKLSDVLGSVRRSSGPTAVADAEGTVQAAFSAAPISVSCNTHTHALAHLHAITQLLHPEIIKITEQLIEAINNGDFEAYAKICDPGLTSFEPEALGNLVEGMDFHRFYFENLLSKNSKPIHTTILNPHVHLIGEDAACIAYIRLTQFVDGQGRPRSSQSEETRVWYRRDSKWQNVHFHCSGAPAAPLQ</sequence>
<dbReference type="InterPro" id="IPR000719">
    <property type="entry name" value="Prot_kinase_dom"/>
</dbReference>
<keyword evidence="5" id="KW-0808">Transferase</keyword>
<keyword evidence="8 14" id="KW-0067">ATP-binding</keyword>
<organism evidence="16 17">
    <name type="scientific">Denticeps clupeoides</name>
    <name type="common">denticle herring</name>
    <dbReference type="NCBI Taxonomy" id="299321"/>
    <lineage>
        <taxon>Eukaryota</taxon>
        <taxon>Metazoa</taxon>
        <taxon>Chordata</taxon>
        <taxon>Craniata</taxon>
        <taxon>Vertebrata</taxon>
        <taxon>Euteleostomi</taxon>
        <taxon>Actinopterygii</taxon>
        <taxon>Neopterygii</taxon>
        <taxon>Teleostei</taxon>
        <taxon>Clupei</taxon>
        <taxon>Clupeiformes</taxon>
        <taxon>Denticipitoidei</taxon>
        <taxon>Denticipitidae</taxon>
        <taxon>Denticeps</taxon>
    </lineage>
</organism>
<evidence type="ECO:0000256" key="8">
    <source>
        <dbReference type="ARBA" id="ARBA00022840"/>
    </source>
</evidence>
<evidence type="ECO:0000256" key="6">
    <source>
        <dbReference type="ARBA" id="ARBA00022741"/>
    </source>
</evidence>
<reference evidence="16" key="2">
    <citation type="submission" date="2025-08" db="UniProtKB">
        <authorList>
            <consortium name="Ensembl"/>
        </authorList>
    </citation>
    <scope>IDENTIFICATION</scope>
</reference>
<evidence type="ECO:0000259" key="15">
    <source>
        <dbReference type="PROSITE" id="PS50011"/>
    </source>
</evidence>
<evidence type="ECO:0000256" key="11">
    <source>
        <dbReference type="ARBA" id="ARBA00047430"/>
    </source>
</evidence>
<evidence type="ECO:0000256" key="9">
    <source>
        <dbReference type="ARBA" id="ARBA00022860"/>
    </source>
</evidence>
<dbReference type="GeneTree" id="ENSGT00940000158973"/>
<keyword evidence="9" id="KW-0112">Calmodulin-binding</keyword>
<dbReference type="AlphaFoldDB" id="A0AAY4AZ18"/>
<dbReference type="GO" id="GO:0005524">
    <property type="term" value="F:ATP binding"/>
    <property type="evidence" value="ECO:0007669"/>
    <property type="project" value="UniProtKB-UniRule"/>
</dbReference>
<keyword evidence="3" id="KW-0723">Serine/threonine-protein kinase</keyword>
<keyword evidence="4" id="KW-0597">Phosphoprotein</keyword>
<dbReference type="Gene3D" id="6.10.140.620">
    <property type="match status" value="1"/>
</dbReference>
<dbReference type="InterPro" id="IPR011009">
    <property type="entry name" value="Kinase-like_dom_sf"/>
</dbReference>
<evidence type="ECO:0000256" key="12">
    <source>
        <dbReference type="ARBA" id="ARBA00056581"/>
    </source>
</evidence>
<dbReference type="FunFam" id="1.10.510.10:FF:000001">
    <property type="entry name" value="Calcium/calmodulin-dependent protein kinase type II subunit delta"/>
    <property type="match status" value="1"/>
</dbReference>
<dbReference type="Pfam" id="PF00069">
    <property type="entry name" value="Pkinase"/>
    <property type="match status" value="1"/>
</dbReference>
<evidence type="ECO:0000256" key="7">
    <source>
        <dbReference type="ARBA" id="ARBA00022777"/>
    </source>
</evidence>
<evidence type="ECO:0000256" key="4">
    <source>
        <dbReference type="ARBA" id="ARBA00022553"/>
    </source>
</evidence>
<dbReference type="Gene3D" id="3.30.200.20">
    <property type="entry name" value="Phosphorylase Kinase, domain 1"/>
    <property type="match status" value="1"/>
</dbReference>
<evidence type="ECO:0000256" key="2">
    <source>
        <dbReference type="ARBA" id="ARBA00012434"/>
    </source>
</evidence>
<dbReference type="FunFam" id="3.10.450.50:FF:000001">
    <property type="entry name" value="calcium/calmodulin-dependent protein kinase type II subunit gamma isoform X1"/>
    <property type="match status" value="1"/>
</dbReference>
<keyword evidence="17" id="KW-1185">Reference proteome</keyword>
<keyword evidence="6 14" id="KW-0547">Nucleotide-binding</keyword>
<dbReference type="Pfam" id="PF08332">
    <property type="entry name" value="CaMKII_AD"/>
    <property type="match status" value="1"/>
</dbReference>
<evidence type="ECO:0000256" key="5">
    <source>
        <dbReference type="ARBA" id="ARBA00022679"/>
    </source>
</evidence>
<gene>
    <name evidence="16" type="primary">LOC114785385</name>
</gene>
<feature type="binding site" evidence="14">
    <location>
        <position position="42"/>
    </location>
    <ligand>
        <name>ATP</name>
        <dbReference type="ChEBI" id="CHEBI:30616"/>
    </ligand>
</feature>
<dbReference type="SUPFAM" id="SSF54427">
    <property type="entry name" value="NTF2-like"/>
    <property type="match status" value="1"/>
</dbReference>
<dbReference type="PANTHER" id="PTHR24347">
    <property type="entry name" value="SERINE/THREONINE-PROTEIN KINASE"/>
    <property type="match status" value="1"/>
</dbReference>
<keyword evidence="7" id="KW-0418">Kinase</keyword>
<dbReference type="GO" id="GO:0004683">
    <property type="term" value="F:calcium/calmodulin-dependent protein kinase activity"/>
    <property type="evidence" value="ECO:0007669"/>
    <property type="project" value="UniProtKB-EC"/>
</dbReference>
<dbReference type="GO" id="GO:0005516">
    <property type="term" value="F:calmodulin binding"/>
    <property type="evidence" value="ECO:0007669"/>
    <property type="project" value="UniProtKB-KW"/>
</dbReference>
<dbReference type="CDD" id="cd14086">
    <property type="entry name" value="STKc_CaMKII"/>
    <property type="match status" value="1"/>
</dbReference>
<dbReference type="EC" id="2.7.11.17" evidence="2"/>
<dbReference type="PROSITE" id="PS00107">
    <property type="entry name" value="PROTEIN_KINASE_ATP"/>
    <property type="match status" value="1"/>
</dbReference>
<dbReference type="FunFam" id="3.30.200.20:FF:000002">
    <property type="entry name" value="Calcium/calmodulin-dependent protein kinase type II subunit delta isoform 2"/>
    <property type="match status" value="1"/>
</dbReference>
<evidence type="ECO:0000256" key="1">
    <source>
        <dbReference type="ARBA" id="ARBA00005354"/>
    </source>
</evidence>
<dbReference type="GO" id="GO:0043226">
    <property type="term" value="C:organelle"/>
    <property type="evidence" value="ECO:0007669"/>
    <property type="project" value="UniProtKB-ARBA"/>
</dbReference>
<comment type="function">
    <text evidence="12">CaM-kinase II (CAMK2) is a prominent kinase in the central nervous system.</text>
</comment>
<evidence type="ECO:0000313" key="17">
    <source>
        <dbReference type="Proteomes" id="UP000694580"/>
    </source>
</evidence>
<dbReference type="PROSITE" id="PS50011">
    <property type="entry name" value="PROTEIN_KINASE_DOM"/>
    <property type="match status" value="1"/>
</dbReference>
<evidence type="ECO:0000256" key="3">
    <source>
        <dbReference type="ARBA" id="ARBA00022527"/>
    </source>
</evidence>
<dbReference type="Proteomes" id="UP000694580">
    <property type="component" value="Chromosome 3"/>
</dbReference>
<dbReference type="InterPro" id="IPR013543">
    <property type="entry name" value="Ca/CaM-dep_prot_kinase-assoc"/>
</dbReference>
<dbReference type="PROSITE" id="PS00108">
    <property type="entry name" value="PROTEIN_KINASE_ST"/>
    <property type="match status" value="1"/>
</dbReference>
<comment type="catalytic activity">
    <reaction evidence="10">
        <text>L-threonyl-[protein] + ATP = O-phospho-L-threonyl-[protein] + ADP + H(+)</text>
        <dbReference type="Rhea" id="RHEA:46608"/>
        <dbReference type="Rhea" id="RHEA-COMP:11060"/>
        <dbReference type="Rhea" id="RHEA-COMP:11605"/>
        <dbReference type="ChEBI" id="CHEBI:15378"/>
        <dbReference type="ChEBI" id="CHEBI:30013"/>
        <dbReference type="ChEBI" id="CHEBI:30616"/>
        <dbReference type="ChEBI" id="CHEBI:61977"/>
        <dbReference type="ChEBI" id="CHEBI:456216"/>
        <dbReference type="EC" id="2.7.11.17"/>
    </reaction>
</comment>
<dbReference type="InterPro" id="IPR008271">
    <property type="entry name" value="Ser/Thr_kinase_AS"/>
</dbReference>
<comment type="similarity">
    <text evidence="1">Belongs to the protein kinase superfamily. CAMK Ser/Thr protein kinase family. CaMK subfamily.</text>
</comment>
<reference evidence="16" key="3">
    <citation type="submission" date="2025-09" db="UniProtKB">
        <authorList>
            <consortium name="Ensembl"/>
        </authorList>
    </citation>
    <scope>IDENTIFICATION</scope>
</reference>
<evidence type="ECO:0000313" key="16">
    <source>
        <dbReference type="Ensembl" id="ENSDCDP00010012711.1"/>
    </source>
</evidence>
<comment type="catalytic activity">
    <reaction evidence="11">
        <text>L-seryl-[protein] + ATP = O-phospho-L-seryl-[protein] + ADP + H(+)</text>
        <dbReference type="Rhea" id="RHEA:17989"/>
        <dbReference type="Rhea" id="RHEA-COMP:9863"/>
        <dbReference type="Rhea" id="RHEA-COMP:11604"/>
        <dbReference type="ChEBI" id="CHEBI:15378"/>
        <dbReference type="ChEBI" id="CHEBI:29999"/>
        <dbReference type="ChEBI" id="CHEBI:30616"/>
        <dbReference type="ChEBI" id="CHEBI:83421"/>
        <dbReference type="ChEBI" id="CHEBI:456216"/>
        <dbReference type="EC" id="2.7.11.17"/>
    </reaction>
</comment>
<feature type="domain" description="Protein kinase" evidence="15">
    <location>
        <begin position="13"/>
        <end position="271"/>
    </location>
</feature>
<dbReference type="Gene3D" id="1.10.510.10">
    <property type="entry name" value="Transferase(Phosphotransferase) domain 1"/>
    <property type="match status" value="1"/>
</dbReference>
<reference evidence="16 17" key="1">
    <citation type="submission" date="2020-06" db="EMBL/GenBank/DDBJ databases">
        <authorList>
            <consortium name="Wellcome Sanger Institute Data Sharing"/>
        </authorList>
    </citation>
    <scope>NUCLEOTIDE SEQUENCE [LARGE SCALE GENOMIC DNA]</scope>
</reference>
<dbReference type="Gene3D" id="3.10.450.50">
    <property type="match status" value="1"/>
</dbReference>
<proteinExistence type="inferred from homology"/>
<dbReference type="SMART" id="SM00220">
    <property type="entry name" value="S_TKc"/>
    <property type="match status" value="1"/>
</dbReference>
<name>A0AAY4AZ18_9TELE</name>
<accession>A0AAY4AZ18</accession>
<dbReference type="InterPro" id="IPR017441">
    <property type="entry name" value="Protein_kinase_ATP_BS"/>
</dbReference>
<evidence type="ECO:0000256" key="13">
    <source>
        <dbReference type="ARBA" id="ARBA00064333"/>
    </source>
</evidence>